<dbReference type="GO" id="GO:0060090">
    <property type="term" value="F:molecular adaptor activity"/>
    <property type="evidence" value="ECO:0007669"/>
    <property type="project" value="InterPro"/>
</dbReference>
<feature type="domain" description="Roadblock/LAMTOR2" evidence="2">
    <location>
        <begin position="16"/>
        <end position="96"/>
    </location>
</feature>
<organism evidence="3 4">
    <name type="scientific">Diacronema lutheri</name>
    <name type="common">Unicellular marine alga</name>
    <name type="synonym">Monochrysis lutheri</name>
    <dbReference type="NCBI Taxonomy" id="2081491"/>
    <lineage>
        <taxon>Eukaryota</taxon>
        <taxon>Haptista</taxon>
        <taxon>Haptophyta</taxon>
        <taxon>Pavlovophyceae</taxon>
        <taxon>Pavlovales</taxon>
        <taxon>Pavlovaceae</taxon>
        <taxon>Diacronema</taxon>
    </lineage>
</organism>
<evidence type="ECO:0000259" key="2">
    <source>
        <dbReference type="Pfam" id="PF03259"/>
    </source>
</evidence>
<dbReference type="OMA" id="IDCDAGK"/>
<gene>
    <name evidence="3" type="ORF">KFE25_005112</name>
</gene>
<dbReference type="Pfam" id="PF03259">
    <property type="entry name" value="Robl_LC7"/>
    <property type="match status" value="1"/>
</dbReference>
<comment type="similarity">
    <text evidence="1">Belongs to the GAMAD family.</text>
</comment>
<comment type="caution">
    <text evidence="3">The sequence shown here is derived from an EMBL/GenBank/DDBJ whole genome shotgun (WGS) entry which is preliminary data.</text>
</comment>
<accession>A0A8J5X7G6</accession>
<dbReference type="Gene3D" id="3.30.450.30">
    <property type="entry name" value="Dynein light chain 2a, cytoplasmic"/>
    <property type="match status" value="1"/>
</dbReference>
<dbReference type="PANTHER" id="PTHR13323">
    <property type="entry name" value="LATE ENDOSOMAL/LYSOSOMAL MP1 INTERACTING PROTEIN"/>
    <property type="match status" value="1"/>
</dbReference>
<dbReference type="GO" id="GO:0032008">
    <property type="term" value="P:positive regulation of TOR signaling"/>
    <property type="evidence" value="ECO:0007669"/>
    <property type="project" value="InterPro"/>
</dbReference>
<dbReference type="GO" id="GO:0005085">
    <property type="term" value="F:guanyl-nucleotide exchange factor activity"/>
    <property type="evidence" value="ECO:0007669"/>
    <property type="project" value="InterPro"/>
</dbReference>
<dbReference type="InterPro" id="IPR037587">
    <property type="entry name" value="LAMTOR2-like"/>
</dbReference>
<sequence length="129" mass="13650">MEATLLKPRVLPSVLEAANEGGIQTTMLVDHSGNLMAFSGEHAQEAIKIGAIACSVWRLHSLPADKFAEAGALKCLVVDLEQGRLVITPTTDHLVVCRAAADTPLGLVKAKAHAVARHLQQPLSQVSRG</sequence>
<reference evidence="3" key="1">
    <citation type="submission" date="2021-05" db="EMBL/GenBank/DDBJ databases">
        <title>The genome of the haptophyte Pavlova lutheri (Diacronema luteri, Pavlovales) - a model for lipid biosynthesis in eukaryotic algae.</title>
        <authorList>
            <person name="Hulatt C.J."/>
            <person name="Posewitz M.C."/>
        </authorList>
    </citation>
    <scope>NUCLEOTIDE SEQUENCE</scope>
    <source>
        <strain evidence="3">NIVA-4/92</strain>
    </source>
</reference>
<keyword evidence="4" id="KW-1185">Reference proteome</keyword>
<protein>
    <recommendedName>
        <fullName evidence="2">Roadblock/LAMTOR2 domain-containing protein</fullName>
    </recommendedName>
</protein>
<evidence type="ECO:0000313" key="4">
    <source>
        <dbReference type="Proteomes" id="UP000751190"/>
    </source>
</evidence>
<evidence type="ECO:0000313" key="3">
    <source>
        <dbReference type="EMBL" id="KAG8457843.1"/>
    </source>
</evidence>
<name>A0A8J5X7G6_DIALT</name>
<dbReference type="InterPro" id="IPR004942">
    <property type="entry name" value="Roadblock/LAMTOR2_dom"/>
</dbReference>
<dbReference type="AlphaFoldDB" id="A0A8J5X7G6"/>
<dbReference type="Proteomes" id="UP000751190">
    <property type="component" value="Unassembled WGS sequence"/>
</dbReference>
<proteinExistence type="inferred from homology"/>
<dbReference type="SUPFAM" id="SSF103196">
    <property type="entry name" value="Roadblock/LC7 domain"/>
    <property type="match status" value="1"/>
</dbReference>
<dbReference type="OrthoDB" id="271745at2759"/>
<evidence type="ECO:0000256" key="1">
    <source>
        <dbReference type="ARBA" id="ARBA00007191"/>
    </source>
</evidence>
<dbReference type="EMBL" id="JAGTXO010000062">
    <property type="protein sequence ID" value="KAG8457843.1"/>
    <property type="molecule type" value="Genomic_DNA"/>
</dbReference>